<dbReference type="EMBL" id="LCZJ02000018">
    <property type="protein sequence ID" value="KTD87439.1"/>
    <property type="molecule type" value="Genomic_DNA"/>
</dbReference>
<comment type="caution">
    <text evidence="1">The sequence shown here is derived from an EMBL/GenBank/DDBJ whole genome shotgun (WGS) entry which is preliminary data.</text>
</comment>
<proteinExistence type="predicted"/>
<evidence type="ECO:0000313" key="1">
    <source>
        <dbReference type="EMBL" id="KTD87439.1"/>
    </source>
</evidence>
<keyword evidence="2" id="KW-1185">Reference proteome</keyword>
<dbReference type="NCBIfam" id="TIGR03057">
    <property type="entry name" value="xxxLxxG_by_4"/>
    <property type="match status" value="1"/>
</dbReference>
<dbReference type="AlphaFoldDB" id="A0A0W1B1P8"/>
<sequence>MNKISTQLTQMAQQHELAMGAFKKANDSLTQVNDGLHQINAGVGQLESGSKQLINRLRHGLVAQDK</sequence>
<gene>
    <name evidence="1" type="ORF">UQ64_11530</name>
</gene>
<name>A0A0W1B1P8_9BACL</name>
<reference evidence="1 2" key="1">
    <citation type="journal article" date="2015" name="Int. Biodeterior. Biodegradation">
        <title>Physiological and genetic screening methods for the isolation of methyl tert-butyl ether-degrading bacteria for bioremediation purposes.</title>
        <authorList>
            <person name="Guisado I.M."/>
            <person name="Purswani J."/>
            <person name="Gonzalez Lopez J."/>
            <person name="Pozo C."/>
        </authorList>
    </citation>
    <scope>NUCLEOTIDE SEQUENCE [LARGE SCALE GENOMIC DNA]</scope>
    <source>
        <strain evidence="1 2">SH7</strain>
    </source>
</reference>
<dbReference type="InterPro" id="IPR023908">
    <property type="entry name" value="xxxLxxG_rpt"/>
</dbReference>
<protein>
    <recommendedName>
        <fullName evidence="3">Methyl-accepting transducer domain-containing protein</fullName>
    </recommendedName>
</protein>
<dbReference type="Proteomes" id="UP000054709">
    <property type="component" value="Unassembled WGS sequence"/>
</dbReference>
<evidence type="ECO:0008006" key="3">
    <source>
        <dbReference type="Google" id="ProtNLM"/>
    </source>
</evidence>
<accession>A0A0W1B1P8</accession>
<evidence type="ECO:0000313" key="2">
    <source>
        <dbReference type="Proteomes" id="UP000054709"/>
    </source>
</evidence>
<organism evidence="1 2">
    <name type="scientific">Paenibacillus etheri</name>
    <dbReference type="NCBI Taxonomy" id="1306852"/>
    <lineage>
        <taxon>Bacteria</taxon>
        <taxon>Bacillati</taxon>
        <taxon>Bacillota</taxon>
        <taxon>Bacilli</taxon>
        <taxon>Bacillales</taxon>
        <taxon>Paenibacillaceae</taxon>
        <taxon>Paenibacillus</taxon>
    </lineage>
</organism>